<organism evidence="2">
    <name type="scientific">hydrothermal vent metagenome</name>
    <dbReference type="NCBI Taxonomy" id="652676"/>
    <lineage>
        <taxon>unclassified sequences</taxon>
        <taxon>metagenomes</taxon>
        <taxon>ecological metagenomes</taxon>
    </lineage>
</organism>
<evidence type="ECO:0000313" key="2">
    <source>
        <dbReference type="EMBL" id="VAX00976.1"/>
    </source>
</evidence>
<feature type="transmembrane region" description="Helical" evidence="1">
    <location>
        <begin position="93"/>
        <end position="112"/>
    </location>
</feature>
<sequence length="166" mass="18760">MKELWFTLILFLSAFFFYTSLGGENCNAVDSIDVVAMRAFIFILMYLISKIYIHHILRIFSTQSGLLVLVFNFASIIIPLTISILIIKSDDCLFSVNIVDSMLLVFLIITMLDAKGKISDGIIEFYESKLGDRGSDMFLNYPPKSIGDILFHLIFVAIIITILSIL</sequence>
<accession>A0A3B1A5G6</accession>
<gene>
    <name evidence="2" type="ORF">MNBD_GAMMA21-1116</name>
</gene>
<feature type="transmembrane region" description="Helical" evidence="1">
    <location>
        <begin position="65"/>
        <end position="87"/>
    </location>
</feature>
<keyword evidence="1" id="KW-0812">Transmembrane</keyword>
<feature type="transmembrane region" description="Helical" evidence="1">
    <location>
        <begin position="146"/>
        <end position="165"/>
    </location>
</feature>
<reference evidence="2" key="1">
    <citation type="submission" date="2018-06" db="EMBL/GenBank/DDBJ databases">
        <authorList>
            <person name="Zhirakovskaya E."/>
        </authorList>
    </citation>
    <scope>NUCLEOTIDE SEQUENCE</scope>
</reference>
<keyword evidence="1" id="KW-0472">Membrane</keyword>
<proteinExistence type="predicted"/>
<keyword evidence="1" id="KW-1133">Transmembrane helix</keyword>
<name>A0A3B1A5G6_9ZZZZ</name>
<dbReference type="EMBL" id="UOFR01000080">
    <property type="protein sequence ID" value="VAX00976.1"/>
    <property type="molecule type" value="Genomic_DNA"/>
</dbReference>
<dbReference type="AlphaFoldDB" id="A0A3B1A5G6"/>
<protein>
    <submittedName>
        <fullName evidence="2">Uncharacterized protein</fullName>
    </submittedName>
</protein>
<evidence type="ECO:0000256" key="1">
    <source>
        <dbReference type="SAM" id="Phobius"/>
    </source>
</evidence>
<feature type="transmembrane region" description="Helical" evidence="1">
    <location>
        <begin position="32"/>
        <end position="53"/>
    </location>
</feature>